<dbReference type="GO" id="GO:0044210">
    <property type="term" value="P:'de novo' CTP biosynthetic process"/>
    <property type="evidence" value="ECO:0007669"/>
    <property type="project" value="UniProtKB-UniPathway"/>
</dbReference>
<comment type="pathway">
    <text evidence="2">Pyrimidine metabolism; CTP biosynthesis via de novo pathway; UDP from UMP (UMPK route): step 1/1.</text>
</comment>
<accession>A0A1F5NUQ7</accession>
<evidence type="ECO:0000256" key="9">
    <source>
        <dbReference type="ARBA" id="ARBA00022777"/>
    </source>
</evidence>
<evidence type="ECO:0000256" key="1">
    <source>
        <dbReference type="ARBA" id="ARBA00004496"/>
    </source>
</evidence>
<dbReference type="Pfam" id="PF00696">
    <property type="entry name" value="AA_kinase"/>
    <property type="match status" value="1"/>
</dbReference>
<proteinExistence type="inferred from homology"/>
<keyword evidence="10" id="KW-0067">ATP-binding</keyword>
<reference evidence="15 16" key="1">
    <citation type="journal article" date="2016" name="Nat. Commun.">
        <title>Thousands of microbial genomes shed light on interconnected biogeochemical processes in an aquifer system.</title>
        <authorList>
            <person name="Anantharaman K."/>
            <person name="Brown C.T."/>
            <person name="Hug L.A."/>
            <person name="Sharon I."/>
            <person name="Castelle C.J."/>
            <person name="Probst A.J."/>
            <person name="Thomas B.C."/>
            <person name="Singh A."/>
            <person name="Wilkins M.J."/>
            <person name="Karaoz U."/>
            <person name="Brodie E.L."/>
            <person name="Williams K.H."/>
            <person name="Hubbard S.S."/>
            <person name="Banfield J.F."/>
        </authorList>
    </citation>
    <scope>NUCLEOTIDE SEQUENCE [LARGE SCALE GENOMIC DNA]</scope>
</reference>
<dbReference type="InterPro" id="IPR011817">
    <property type="entry name" value="Uridylate_kinase"/>
</dbReference>
<dbReference type="PIRSF" id="PIRSF005650">
    <property type="entry name" value="Uridylate_kin"/>
    <property type="match status" value="1"/>
</dbReference>
<comment type="similarity">
    <text evidence="3">Belongs to the UMP kinase family.</text>
</comment>
<dbReference type="InterPro" id="IPR036393">
    <property type="entry name" value="AceGlu_kinase-like_sf"/>
</dbReference>
<protein>
    <recommendedName>
        <fullName evidence="5">Uridylate kinase</fullName>
        <ecNumber evidence="4">2.7.4.22</ecNumber>
    </recommendedName>
    <alternativeName>
        <fullName evidence="12">Uridine monophosphate kinase</fullName>
    </alternativeName>
</protein>
<keyword evidence="7" id="KW-0808">Transferase</keyword>
<evidence type="ECO:0000313" key="16">
    <source>
        <dbReference type="Proteomes" id="UP000178892"/>
    </source>
</evidence>
<keyword evidence="11" id="KW-0665">Pyrimidine biosynthesis</keyword>
<sequence>MKTERFVISLGGSLIVPEQIDVRFLSEFKRVIEAEVRRGRKFVLITGGGKIARRYAAAARELRMLNRDDLDWLGIHSTRLNGHLLRTIFRNLAHPEINTNPYKPQRVSRPIVIAAGFRPGFSTDHDAVVLAHKYGVKTILNLSNIDYVYDKDPSKRRNAKPLKTVTWPEFRKLVGNKWHPGANLPFDPIASKLAQKLGLTVIMLNGNPISNLKNFLSGRKFKGTIIHG</sequence>
<feature type="domain" description="Aspartate/glutamate/uridylate kinase" evidence="14">
    <location>
        <begin position="5"/>
        <end position="205"/>
    </location>
</feature>
<dbReference type="EC" id="2.7.4.22" evidence="4"/>
<dbReference type="InterPro" id="IPR001048">
    <property type="entry name" value="Asp/Glu/Uridylate_kinase"/>
</dbReference>
<evidence type="ECO:0000256" key="13">
    <source>
        <dbReference type="ARBA" id="ARBA00047767"/>
    </source>
</evidence>
<dbReference type="AlphaFoldDB" id="A0A1F5NUQ7"/>
<evidence type="ECO:0000256" key="6">
    <source>
        <dbReference type="ARBA" id="ARBA00022490"/>
    </source>
</evidence>
<evidence type="ECO:0000313" key="15">
    <source>
        <dbReference type="EMBL" id="OGE81401.1"/>
    </source>
</evidence>
<evidence type="ECO:0000256" key="7">
    <source>
        <dbReference type="ARBA" id="ARBA00022679"/>
    </source>
</evidence>
<keyword evidence="9" id="KW-0418">Kinase</keyword>
<evidence type="ECO:0000256" key="3">
    <source>
        <dbReference type="ARBA" id="ARBA00007614"/>
    </source>
</evidence>
<dbReference type="GO" id="GO:0033862">
    <property type="term" value="F:UMP kinase activity"/>
    <property type="evidence" value="ECO:0007669"/>
    <property type="project" value="UniProtKB-EC"/>
</dbReference>
<dbReference type="GO" id="GO:0005524">
    <property type="term" value="F:ATP binding"/>
    <property type="evidence" value="ECO:0007669"/>
    <property type="project" value="UniProtKB-KW"/>
</dbReference>
<dbReference type="InterPro" id="IPR011818">
    <property type="entry name" value="Uridylate_kinase_arch/spir"/>
</dbReference>
<evidence type="ECO:0000256" key="11">
    <source>
        <dbReference type="ARBA" id="ARBA00022975"/>
    </source>
</evidence>
<comment type="subcellular location">
    <subcellularLocation>
        <location evidence="1">Cytoplasm</location>
    </subcellularLocation>
</comment>
<gene>
    <name evidence="15" type="ORF">A2720_02575</name>
</gene>
<dbReference type="SUPFAM" id="SSF53633">
    <property type="entry name" value="Carbamate kinase-like"/>
    <property type="match status" value="1"/>
</dbReference>
<name>A0A1F5NUQ7_9BACT</name>
<dbReference type="PANTHER" id="PTHR42833">
    <property type="entry name" value="URIDYLATE KINASE"/>
    <property type="match status" value="1"/>
</dbReference>
<organism evidence="15 16">
    <name type="scientific">Candidatus Doudnabacteria bacterium RIFCSPHIGHO2_01_FULL_46_24</name>
    <dbReference type="NCBI Taxonomy" id="1817825"/>
    <lineage>
        <taxon>Bacteria</taxon>
        <taxon>Candidatus Doudnaibacteriota</taxon>
    </lineage>
</organism>
<dbReference type="STRING" id="1817825.A2720_02575"/>
<evidence type="ECO:0000256" key="12">
    <source>
        <dbReference type="ARBA" id="ARBA00032092"/>
    </source>
</evidence>
<dbReference type="NCBIfam" id="TIGR02076">
    <property type="entry name" value="pyrH_arch"/>
    <property type="match status" value="1"/>
</dbReference>
<keyword evidence="8" id="KW-0547">Nucleotide-binding</keyword>
<dbReference type="GO" id="GO:0006225">
    <property type="term" value="P:UDP biosynthetic process"/>
    <property type="evidence" value="ECO:0007669"/>
    <property type="project" value="TreeGrafter"/>
</dbReference>
<evidence type="ECO:0000256" key="4">
    <source>
        <dbReference type="ARBA" id="ARBA00012899"/>
    </source>
</evidence>
<evidence type="ECO:0000256" key="2">
    <source>
        <dbReference type="ARBA" id="ARBA00004791"/>
    </source>
</evidence>
<evidence type="ECO:0000256" key="8">
    <source>
        <dbReference type="ARBA" id="ARBA00022741"/>
    </source>
</evidence>
<dbReference type="GO" id="GO:0005737">
    <property type="term" value="C:cytoplasm"/>
    <property type="evidence" value="ECO:0007669"/>
    <property type="project" value="UniProtKB-SubCell"/>
</dbReference>
<comment type="catalytic activity">
    <reaction evidence="13">
        <text>UMP + ATP = UDP + ADP</text>
        <dbReference type="Rhea" id="RHEA:24400"/>
        <dbReference type="ChEBI" id="CHEBI:30616"/>
        <dbReference type="ChEBI" id="CHEBI:57865"/>
        <dbReference type="ChEBI" id="CHEBI:58223"/>
        <dbReference type="ChEBI" id="CHEBI:456216"/>
        <dbReference type="EC" id="2.7.4.22"/>
    </reaction>
</comment>
<dbReference type="EMBL" id="MFEL01000008">
    <property type="protein sequence ID" value="OGE81401.1"/>
    <property type="molecule type" value="Genomic_DNA"/>
</dbReference>
<dbReference type="Proteomes" id="UP000178892">
    <property type="component" value="Unassembled WGS sequence"/>
</dbReference>
<evidence type="ECO:0000256" key="5">
    <source>
        <dbReference type="ARBA" id="ARBA00016403"/>
    </source>
</evidence>
<dbReference type="Gene3D" id="3.40.1160.10">
    <property type="entry name" value="Acetylglutamate kinase-like"/>
    <property type="match status" value="1"/>
</dbReference>
<evidence type="ECO:0000259" key="14">
    <source>
        <dbReference type="Pfam" id="PF00696"/>
    </source>
</evidence>
<dbReference type="UniPathway" id="UPA00159">
    <property type="reaction ID" value="UER00275"/>
</dbReference>
<dbReference type="PANTHER" id="PTHR42833:SF4">
    <property type="entry name" value="URIDYLATE KINASE PUMPKIN, CHLOROPLASTIC"/>
    <property type="match status" value="1"/>
</dbReference>
<evidence type="ECO:0000256" key="10">
    <source>
        <dbReference type="ARBA" id="ARBA00022840"/>
    </source>
</evidence>
<comment type="caution">
    <text evidence="15">The sequence shown here is derived from an EMBL/GenBank/DDBJ whole genome shotgun (WGS) entry which is preliminary data.</text>
</comment>
<keyword evidence="6" id="KW-0963">Cytoplasm</keyword>